<proteinExistence type="predicted"/>
<evidence type="ECO:0000256" key="1">
    <source>
        <dbReference type="SAM" id="MobiDB-lite"/>
    </source>
</evidence>
<organism evidence="2 3">
    <name type="scientific">Streptomyces pyxinicus</name>
    <dbReference type="NCBI Taxonomy" id="2970331"/>
    <lineage>
        <taxon>Bacteria</taxon>
        <taxon>Bacillati</taxon>
        <taxon>Actinomycetota</taxon>
        <taxon>Actinomycetes</taxon>
        <taxon>Kitasatosporales</taxon>
        <taxon>Streptomycetaceae</taxon>
        <taxon>Streptomyces</taxon>
    </lineage>
</organism>
<evidence type="ECO:0000313" key="3">
    <source>
        <dbReference type="Proteomes" id="UP001205612"/>
    </source>
</evidence>
<dbReference type="Proteomes" id="UP001205612">
    <property type="component" value="Unassembled WGS sequence"/>
</dbReference>
<sequence>MTYKTVDWRACDCGLKRAFISRPEAEKAMGRAQTKRTRRADARGTRRGLKVEGRVYECDFGGWHLTSMSRKQYEELVAA</sequence>
<feature type="region of interest" description="Disordered" evidence="1">
    <location>
        <begin position="26"/>
        <end position="46"/>
    </location>
</feature>
<gene>
    <name evidence="2" type="ORF">NX794_07795</name>
</gene>
<dbReference type="RefSeq" id="WP_258777501.1">
    <property type="nucleotide sequence ID" value="NZ_JANUGP010000004.1"/>
</dbReference>
<keyword evidence="3" id="KW-1185">Reference proteome</keyword>
<accession>A0ABT2AXZ9</accession>
<dbReference type="EMBL" id="JANUGP010000004">
    <property type="protein sequence ID" value="MCS0601133.1"/>
    <property type="molecule type" value="Genomic_DNA"/>
</dbReference>
<comment type="caution">
    <text evidence="2">The sequence shown here is derived from an EMBL/GenBank/DDBJ whole genome shotgun (WGS) entry which is preliminary data.</text>
</comment>
<protein>
    <submittedName>
        <fullName evidence="2">Uncharacterized protein</fullName>
    </submittedName>
</protein>
<evidence type="ECO:0000313" key="2">
    <source>
        <dbReference type="EMBL" id="MCS0601133.1"/>
    </source>
</evidence>
<name>A0ABT2AXZ9_9ACTN</name>
<reference evidence="2 3" key="1">
    <citation type="submission" date="2022-08" db="EMBL/GenBank/DDBJ databases">
        <authorList>
            <person name="Somphong A."/>
            <person name="Phongsopitanun W."/>
        </authorList>
    </citation>
    <scope>NUCLEOTIDE SEQUENCE [LARGE SCALE GENOMIC DNA]</scope>
    <source>
        <strain evidence="2 3">LP11</strain>
    </source>
</reference>